<evidence type="ECO:0000259" key="8">
    <source>
        <dbReference type="PROSITE" id="PS50994"/>
    </source>
</evidence>
<evidence type="ECO:0000256" key="5">
    <source>
        <dbReference type="SAM" id="MobiDB-lite"/>
    </source>
</evidence>
<dbReference type="PROSITE" id="PS50878">
    <property type="entry name" value="RT_POL"/>
    <property type="match status" value="1"/>
</dbReference>
<feature type="domain" description="Reverse transcriptase" evidence="7">
    <location>
        <begin position="343"/>
        <end position="522"/>
    </location>
</feature>
<evidence type="ECO:0000256" key="1">
    <source>
        <dbReference type="ARBA" id="ARBA00022723"/>
    </source>
</evidence>
<feature type="domain" description="Integrase catalytic" evidence="8">
    <location>
        <begin position="653"/>
        <end position="810"/>
    </location>
</feature>
<evidence type="ECO:0000259" key="6">
    <source>
        <dbReference type="PROSITE" id="PS50865"/>
    </source>
</evidence>
<feature type="region of interest" description="Disordered" evidence="5">
    <location>
        <begin position="846"/>
        <end position="876"/>
    </location>
</feature>
<dbReference type="InterPro" id="IPR000477">
    <property type="entry name" value="RT_dom"/>
</dbReference>
<evidence type="ECO:0000256" key="2">
    <source>
        <dbReference type="ARBA" id="ARBA00022771"/>
    </source>
</evidence>
<organism evidence="9 10">
    <name type="scientific">Stylophora pistillata</name>
    <name type="common">Smooth cauliflower coral</name>
    <dbReference type="NCBI Taxonomy" id="50429"/>
    <lineage>
        <taxon>Eukaryota</taxon>
        <taxon>Metazoa</taxon>
        <taxon>Cnidaria</taxon>
        <taxon>Anthozoa</taxon>
        <taxon>Hexacorallia</taxon>
        <taxon>Scleractinia</taxon>
        <taxon>Astrocoeniina</taxon>
        <taxon>Pocilloporidae</taxon>
        <taxon>Stylophora</taxon>
    </lineage>
</organism>
<dbReference type="Pfam" id="PF00665">
    <property type="entry name" value="rve"/>
    <property type="match status" value="1"/>
</dbReference>
<dbReference type="GO" id="GO:0015074">
    <property type="term" value="P:DNA integration"/>
    <property type="evidence" value="ECO:0007669"/>
    <property type="project" value="InterPro"/>
</dbReference>
<sequence length="960" mass="109805">MEIEDVQMQIQSYLCQLGVKDMEEIAKTLGCSDEDTKEKSRKGLVRLIEEQLEDRLKGTKAAEIEHLEEFKLQIMEYTRVCPPLEVVDKKAKPGISQPLLGEEGEPTTTTTTTTTTATELYRQLCTLVQEPQEGSQSFLIRALDTSQKILFASKEADTQLKYDPALVQGMFLHAVDTGLQNEAIRTRLRPSLQNQNVQDDDLIQQMSEIVLSAAKDQVFKQCSGCKAVRYCGQRCQKLHWSSHKRLCRVNEHLETKKRLRVERGDGYVFASQLTPEQHVAVANLVGKKCKVSCVLNGVPVEVLWDTDAQMILTLSDPTPVQKTYTSVPRPLYTEVKHYVENLLNRGWITKSQSSYASPVVCVRKKDGGLRLCIDYRELNRKTVRDRHAIPRIQETIDNLGVSSWLSVLDQGNAYHQGFIEKGSRHLTAFITPWGLYEWTRIPFGLSNAPAQFQRYMEDCLEGIRDEICIPYLDDIIVYSKTFVEHMENLRTVLRRLRKHGIKLKPSKCHLFQREVCYLGRITQREDPTIGKVIEFKQSGKRPTLQDKQRAPPDLRSLLREWKKLVVGEDGILRRRSGSNVQLVLPQKFHRAVFQELHEEMGHLGVERVLHLTRERFFRPRMKRDIEHFVTRVCSCLNQRRPPVEPRAPMENIHSSAPFEIVSDVVHLERSSGGYEYILVIVDHFTRFAQAYATKNKSARTAASKLLSDFILHFGFPARILHDQGGEFENQLFHQLEESCGMVRSRTIPYHPQGNWKTERLNQILFAMLRTLPETKNSHWKDSLHKVVHAYICSRHEATGLAPFFLLFGRSPRLPVDVIFDIEPKVIRTTQPMSRSGIRQCKTFRKAKRVLKRSKSPQTPPDPSPENSSDVEPDGVLAFSPVQDKGLAEVPFSQEKTSHGGDAAEFSEPVEEPSDGNLSDSRETHGRPIRQHMAHTMLTYDTLGTPSYYQRTTNHTLGVTP</sequence>
<dbReference type="SUPFAM" id="SSF56672">
    <property type="entry name" value="DNA/RNA polymerases"/>
    <property type="match status" value="1"/>
</dbReference>
<name>A0A2B4SE89_STYPI</name>
<evidence type="ECO:0000256" key="3">
    <source>
        <dbReference type="ARBA" id="ARBA00022833"/>
    </source>
</evidence>
<keyword evidence="2 4" id="KW-0863">Zinc-finger</keyword>
<dbReference type="Pfam" id="PF00078">
    <property type="entry name" value="RVT_1"/>
    <property type="match status" value="1"/>
</dbReference>
<feature type="domain" description="MYND-type" evidence="6">
    <location>
        <begin position="210"/>
        <end position="247"/>
    </location>
</feature>
<dbReference type="InterPro" id="IPR002893">
    <property type="entry name" value="Znf_MYND"/>
</dbReference>
<accession>A0A2B4SE89</accession>
<dbReference type="Gene3D" id="3.10.10.10">
    <property type="entry name" value="HIV Type 1 Reverse Transcriptase, subunit A, domain 1"/>
    <property type="match status" value="1"/>
</dbReference>
<dbReference type="Pfam" id="PF17921">
    <property type="entry name" value="Integrase_H2C2"/>
    <property type="match status" value="1"/>
</dbReference>
<proteinExistence type="predicted"/>
<dbReference type="OrthoDB" id="5990438at2759"/>
<keyword evidence="10" id="KW-1185">Reference proteome</keyword>
<dbReference type="PROSITE" id="PS50865">
    <property type="entry name" value="ZF_MYND_2"/>
    <property type="match status" value="1"/>
</dbReference>
<protein>
    <submittedName>
        <fullName evidence="9">Retrovirus-related Pol polyprotein from transposon 17.6</fullName>
    </submittedName>
</protein>
<feature type="region of interest" description="Disordered" evidence="5">
    <location>
        <begin position="893"/>
        <end position="926"/>
    </location>
</feature>
<evidence type="ECO:0000313" key="9">
    <source>
        <dbReference type="EMBL" id="PFX26928.1"/>
    </source>
</evidence>
<dbReference type="CDD" id="cd01647">
    <property type="entry name" value="RT_LTR"/>
    <property type="match status" value="1"/>
</dbReference>
<dbReference type="EMBL" id="LSMT01000115">
    <property type="protein sequence ID" value="PFX26928.1"/>
    <property type="molecule type" value="Genomic_DNA"/>
</dbReference>
<dbReference type="Proteomes" id="UP000225706">
    <property type="component" value="Unassembled WGS sequence"/>
</dbReference>
<dbReference type="GO" id="GO:0008270">
    <property type="term" value="F:zinc ion binding"/>
    <property type="evidence" value="ECO:0007669"/>
    <property type="project" value="UniProtKB-KW"/>
</dbReference>
<dbReference type="InterPro" id="IPR050951">
    <property type="entry name" value="Retrovirus_Pol_polyprotein"/>
</dbReference>
<dbReference type="STRING" id="50429.A0A2B4SE89"/>
<dbReference type="AlphaFoldDB" id="A0A2B4SE89"/>
<dbReference type="InterPro" id="IPR043128">
    <property type="entry name" value="Rev_trsase/Diguanyl_cyclase"/>
</dbReference>
<reference evidence="10" key="1">
    <citation type="journal article" date="2017" name="bioRxiv">
        <title>Comparative analysis of the genomes of Stylophora pistillata and Acropora digitifera provides evidence for extensive differences between species of corals.</title>
        <authorList>
            <person name="Voolstra C.R."/>
            <person name="Li Y."/>
            <person name="Liew Y.J."/>
            <person name="Baumgarten S."/>
            <person name="Zoccola D."/>
            <person name="Flot J.-F."/>
            <person name="Tambutte S."/>
            <person name="Allemand D."/>
            <person name="Aranda M."/>
        </authorList>
    </citation>
    <scope>NUCLEOTIDE SEQUENCE [LARGE SCALE GENOMIC DNA]</scope>
</reference>
<dbReference type="Gene3D" id="6.10.140.2220">
    <property type="match status" value="1"/>
</dbReference>
<dbReference type="Gene3D" id="3.30.420.10">
    <property type="entry name" value="Ribonuclease H-like superfamily/Ribonuclease H"/>
    <property type="match status" value="1"/>
</dbReference>
<gene>
    <name evidence="9" type="primary">pol</name>
    <name evidence="9" type="ORF">AWC38_SpisGene8403</name>
</gene>
<comment type="caution">
    <text evidence="9">The sequence shown here is derived from an EMBL/GenBank/DDBJ whole genome shotgun (WGS) entry which is preliminary data.</text>
</comment>
<feature type="region of interest" description="Disordered" evidence="5">
    <location>
        <begin position="95"/>
        <end position="114"/>
    </location>
</feature>
<dbReference type="GO" id="GO:0003676">
    <property type="term" value="F:nucleic acid binding"/>
    <property type="evidence" value="ECO:0007669"/>
    <property type="project" value="InterPro"/>
</dbReference>
<evidence type="ECO:0000259" key="7">
    <source>
        <dbReference type="PROSITE" id="PS50878"/>
    </source>
</evidence>
<dbReference type="SUPFAM" id="SSF144232">
    <property type="entry name" value="HIT/MYND zinc finger-like"/>
    <property type="match status" value="1"/>
</dbReference>
<dbReference type="PANTHER" id="PTHR37984:SF15">
    <property type="entry name" value="INTEGRASE CATALYTIC DOMAIN-CONTAINING PROTEIN"/>
    <property type="match status" value="1"/>
</dbReference>
<dbReference type="PANTHER" id="PTHR37984">
    <property type="entry name" value="PROTEIN CBG26694"/>
    <property type="match status" value="1"/>
</dbReference>
<dbReference type="FunFam" id="1.10.340.70:FF:000001">
    <property type="entry name" value="Retrovirus-related Pol polyprotein from transposon gypsy-like Protein"/>
    <property type="match status" value="1"/>
</dbReference>
<evidence type="ECO:0000313" key="10">
    <source>
        <dbReference type="Proteomes" id="UP000225706"/>
    </source>
</evidence>
<keyword evidence="1" id="KW-0479">Metal-binding</keyword>
<dbReference type="InterPro" id="IPR041588">
    <property type="entry name" value="Integrase_H2C2"/>
</dbReference>
<dbReference type="InterPro" id="IPR012337">
    <property type="entry name" value="RNaseH-like_sf"/>
</dbReference>
<dbReference type="InterPro" id="IPR036397">
    <property type="entry name" value="RNaseH_sf"/>
</dbReference>
<dbReference type="FunFam" id="3.30.420.10:FF:000032">
    <property type="entry name" value="Retrovirus-related Pol polyprotein from transposon 297-like Protein"/>
    <property type="match status" value="1"/>
</dbReference>
<keyword evidence="3" id="KW-0862">Zinc</keyword>
<evidence type="ECO:0000256" key="4">
    <source>
        <dbReference type="PROSITE-ProRule" id="PRU00134"/>
    </source>
</evidence>
<dbReference type="Pfam" id="PF01753">
    <property type="entry name" value="zf-MYND"/>
    <property type="match status" value="1"/>
</dbReference>
<dbReference type="Gene3D" id="1.10.340.70">
    <property type="match status" value="1"/>
</dbReference>
<dbReference type="PROSITE" id="PS50994">
    <property type="entry name" value="INTEGRASE"/>
    <property type="match status" value="1"/>
</dbReference>
<dbReference type="SUPFAM" id="SSF53098">
    <property type="entry name" value="Ribonuclease H-like"/>
    <property type="match status" value="1"/>
</dbReference>
<dbReference type="InterPro" id="IPR001584">
    <property type="entry name" value="Integrase_cat-core"/>
</dbReference>
<dbReference type="InterPro" id="IPR043502">
    <property type="entry name" value="DNA/RNA_pol_sf"/>
</dbReference>
<dbReference type="Gene3D" id="3.30.70.270">
    <property type="match status" value="1"/>
</dbReference>